<accession>Q7N9L0</accession>
<keyword evidence="3" id="KW-1185">Reference proteome</keyword>
<proteinExistence type="predicted"/>
<dbReference type="Pfam" id="PF01797">
    <property type="entry name" value="Y1_Tnp"/>
    <property type="match status" value="1"/>
</dbReference>
<dbReference type="GO" id="GO:0003677">
    <property type="term" value="F:DNA binding"/>
    <property type="evidence" value="ECO:0007669"/>
    <property type="project" value="InterPro"/>
</dbReference>
<reference evidence="3" key="1">
    <citation type="journal article" date="2003" name="Nat. Biotechnol.">
        <title>The genome sequence of the entomopathogenic bacterium Photorhabdus luminescens.</title>
        <authorList>
            <person name="Duchaud E."/>
            <person name="Rusniok C."/>
            <person name="Frangeul L."/>
            <person name="Buchrieser C."/>
            <person name="Givaudan A."/>
            <person name="Taourit S."/>
            <person name="Bocs S."/>
            <person name="Boursaux-Eude C."/>
            <person name="Chandler M."/>
            <person name="Charles J.-F."/>
            <person name="Dassa E."/>
            <person name="Derose R."/>
            <person name="Derzelle S."/>
            <person name="Freyssinet G."/>
            <person name="Gaudriault S."/>
            <person name="Medigue C."/>
            <person name="Lanois A."/>
            <person name="Powell K."/>
            <person name="Siguier P."/>
            <person name="Vincent R."/>
            <person name="Wingate V."/>
            <person name="Zouine M."/>
            <person name="Glaser P."/>
            <person name="Boemare N."/>
            <person name="Danchin A."/>
            <person name="Kunst F."/>
        </authorList>
    </citation>
    <scope>NUCLEOTIDE SEQUENCE [LARGE SCALE GENOMIC DNA]</scope>
    <source>
        <strain evidence="3">DSM 15139 / CIP 105565 / TT01</strain>
    </source>
</reference>
<protein>
    <submittedName>
        <fullName evidence="2">Transposase, IS200 family</fullName>
    </submittedName>
</protein>
<dbReference type="PANTHER" id="PTHR33360">
    <property type="entry name" value="TRANSPOSASE FOR INSERTION SEQUENCE ELEMENT IS200"/>
    <property type="match status" value="1"/>
</dbReference>
<feature type="domain" description="Transposase IS200-like" evidence="1">
    <location>
        <begin position="12"/>
        <end position="130"/>
    </location>
</feature>
<sequence>MGIKAQSSAHTKWLCKYPIVFSPKYRRKVIFTRIRSSISEILRDLCQYKGVEIIEGHLMPDHVHILVSIPPKISVSSFMGYLKGKSALMIFDKHANLKYKFGNRKFWSEGYYVSTVGLNEATIRKYIREQEKSDLMQDKLSTREHEDPFKG</sequence>
<dbReference type="SUPFAM" id="SSF143422">
    <property type="entry name" value="Transposase IS200-like"/>
    <property type="match status" value="1"/>
</dbReference>
<dbReference type="HOGENOM" id="CLU_101320_0_0_6"/>
<dbReference type="SMART" id="SM01321">
    <property type="entry name" value="Y1_Tnp"/>
    <property type="match status" value="1"/>
</dbReference>
<dbReference type="NCBIfam" id="NF033573">
    <property type="entry name" value="transpos_IS200"/>
    <property type="match status" value="1"/>
</dbReference>
<dbReference type="GO" id="GO:0004803">
    <property type="term" value="F:transposase activity"/>
    <property type="evidence" value="ECO:0007669"/>
    <property type="project" value="InterPro"/>
</dbReference>
<dbReference type="GeneID" id="48846602"/>
<dbReference type="Gene3D" id="3.30.70.1290">
    <property type="entry name" value="Transposase IS200-like"/>
    <property type="match status" value="1"/>
</dbReference>
<dbReference type="InterPro" id="IPR002686">
    <property type="entry name" value="Transposase_17"/>
</dbReference>
<dbReference type="GO" id="GO:0006313">
    <property type="term" value="P:DNA transposition"/>
    <property type="evidence" value="ECO:0007669"/>
    <property type="project" value="InterPro"/>
</dbReference>
<evidence type="ECO:0000313" key="3">
    <source>
        <dbReference type="Proteomes" id="UP000002514"/>
    </source>
</evidence>
<dbReference type="RefSeq" id="WP_011144709.1">
    <property type="nucleotide sequence ID" value="NC_005126.1"/>
</dbReference>
<dbReference type="eggNOG" id="COG1943">
    <property type="taxonomic scope" value="Bacteria"/>
</dbReference>
<dbReference type="EMBL" id="BX571859">
    <property type="protein sequence ID" value="CAE12607.1"/>
    <property type="molecule type" value="Genomic_DNA"/>
</dbReference>
<dbReference type="KEGG" id="plu:plu0312"/>
<dbReference type="PANTHER" id="PTHR33360:SF2">
    <property type="entry name" value="TRANSPOSASE FOR INSERTION SEQUENCE ELEMENT IS200"/>
    <property type="match status" value="1"/>
</dbReference>
<name>Q7N9L0_PHOLL</name>
<evidence type="ECO:0000259" key="1">
    <source>
        <dbReference type="SMART" id="SM01321"/>
    </source>
</evidence>
<organism evidence="2 3">
    <name type="scientific">Photorhabdus laumondii subsp. laumondii (strain DSM 15139 / CIP 105565 / TT01)</name>
    <name type="common">Photorhabdus luminescens subsp. laumondii</name>
    <dbReference type="NCBI Taxonomy" id="243265"/>
    <lineage>
        <taxon>Bacteria</taxon>
        <taxon>Pseudomonadati</taxon>
        <taxon>Pseudomonadota</taxon>
        <taxon>Gammaproteobacteria</taxon>
        <taxon>Enterobacterales</taxon>
        <taxon>Morganellaceae</taxon>
        <taxon>Photorhabdus</taxon>
    </lineage>
</organism>
<gene>
    <name evidence="2" type="primary">ISPlu5B</name>
    <name evidence="2" type="ordered locus">plu0312</name>
</gene>
<dbReference type="OrthoDB" id="9798161at2"/>
<dbReference type="AlphaFoldDB" id="Q7N9L0"/>
<evidence type="ECO:0000313" key="2">
    <source>
        <dbReference type="EMBL" id="CAE12607.1"/>
    </source>
</evidence>
<dbReference type="InterPro" id="IPR036515">
    <property type="entry name" value="Transposase_17_sf"/>
</dbReference>
<dbReference type="Proteomes" id="UP000002514">
    <property type="component" value="Chromosome"/>
</dbReference>